<feature type="signal peptide" evidence="1">
    <location>
        <begin position="1"/>
        <end position="28"/>
    </location>
</feature>
<keyword evidence="1" id="KW-0732">Signal</keyword>
<dbReference type="Pfam" id="PF01497">
    <property type="entry name" value="Peripla_BP_2"/>
    <property type="match status" value="1"/>
</dbReference>
<keyword evidence="4" id="KW-1185">Reference proteome</keyword>
<feature type="domain" description="Fe/B12 periplasmic-binding" evidence="2">
    <location>
        <begin position="96"/>
        <end position="363"/>
    </location>
</feature>
<dbReference type="Proteomes" id="UP000243525">
    <property type="component" value="Unassembled WGS sequence"/>
</dbReference>
<accession>A0A2T5C332</accession>
<reference evidence="3 4" key="1">
    <citation type="submission" date="2018-04" db="EMBL/GenBank/DDBJ databases">
        <title>Genomic Encyclopedia of Archaeal and Bacterial Type Strains, Phase II (KMG-II): from individual species to whole genera.</title>
        <authorList>
            <person name="Goeker M."/>
        </authorList>
    </citation>
    <scope>NUCLEOTIDE SEQUENCE [LARGE SCALE GENOMIC DNA]</scope>
    <source>
        <strain evidence="3 4">DSM 28823</strain>
    </source>
</reference>
<sequence>MMNKRIFRFRFIGQLTILYLLVWSASCSNEKGSETNCAYSNMQYAKGFSIDTVDNKTRVTIFNPKDLSGVLAQFYLLPANYEEDLKANEIKVPCQRIICLSSTQLAYLIELDAIDGVAGINSSRHLFNQEIKKRVKNGKILRVGKEGVFDTEIIAAINPDVIFVSPYKTGGYDMIKNMGIPLVPMAAYSEELPLGRAEWIKFMSLFVDQKSKADSIFSDIANEYNRLKSLTQNIKKRPTVFSGKMKGSAWYVAGGDSFFAQLFTDAGAEYVIKDHKTGASPMDFESVYALAHDAQYWRVLTSSPHGFGKKMLKEEDERYADFDAFRTGNVLVCNLRDIPYREESGLRPQILLADYIHHFHPDLLPDYKPVYWKEIGE</sequence>
<dbReference type="EMBL" id="QAAD01000006">
    <property type="protein sequence ID" value="PTN09102.1"/>
    <property type="molecule type" value="Genomic_DNA"/>
</dbReference>
<evidence type="ECO:0000313" key="3">
    <source>
        <dbReference type="EMBL" id="PTN09102.1"/>
    </source>
</evidence>
<protein>
    <submittedName>
        <fullName evidence="3">Iron complex transport system substrate-binding protein</fullName>
    </submittedName>
</protein>
<dbReference type="SUPFAM" id="SSF53807">
    <property type="entry name" value="Helical backbone' metal receptor"/>
    <property type="match status" value="1"/>
</dbReference>
<evidence type="ECO:0000313" key="4">
    <source>
        <dbReference type="Proteomes" id="UP000243525"/>
    </source>
</evidence>
<organism evidence="3 4">
    <name type="scientific">Mangrovibacterium marinum</name>
    <dbReference type="NCBI Taxonomy" id="1639118"/>
    <lineage>
        <taxon>Bacteria</taxon>
        <taxon>Pseudomonadati</taxon>
        <taxon>Bacteroidota</taxon>
        <taxon>Bacteroidia</taxon>
        <taxon>Marinilabiliales</taxon>
        <taxon>Prolixibacteraceae</taxon>
        <taxon>Mangrovibacterium</taxon>
    </lineage>
</organism>
<gene>
    <name evidence="3" type="ORF">C8N47_106202</name>
</gene>
<evidence type="ECO:0000256" key="1">
    <source>
        <dbReference type="SAM" id="SignalP"/>
    </source>
</evidence>
<dbReference type="InterPro" id="IPR002491">
    <property type="entry name" value="ABC_transptr_periplasmic_BD"/>
</dbReference>
<dbReference type="Gene3D" id="3.40.50.1980">
    <property type="entry name" value="Nitrogenase molybdenum iron protein domain"/>
    <property type="match status" value="2"/>
</dbReference>
<dbReference type="PROSITE" id="PS51257">
    <property type="entry name" value="PROKAR_LIPOPROTEIN"/>
    <property type="match status" value="1"/>
</dbReference>
<feature type="chain" id="PRO_5015563915" evidence="1">
    <location>
        <begin position="29"/>
        <end position="377"/>
    </location>
</feature>
<name>A0A2T5C332_9BACT</name>
<dbReference type="RefSeq" id="WP_170111334.1">
    <property type="nucleotide sequence ID" value="NZ_OY782574.1"/>
</dbReference>
<dbReference type="PROSITE" id="PS50983">
    <property type="entry name" value="FE_B12_PBP"/>
    <property type="match status" value="1"/>
</dbReference>
<dbReference type="PANTHER" id="PTHR30535">
    <property type="entry name" value="VITAMIN B12-BINDING PROTEIN"/>
    <property type="match status" value="1"/>
</dbReference>
<dbReference type="AlphaFoldDB" id="A0A2T5C332"/>
<dbReference type="PANTHER" id="PTHR30535:SF34">
    <property type="entry name" value="MOLYBDATE-BINDING PROTEIN MOLA"/>
    <property type="match status" value="1"/>
</dbReference>
<comment type="caution">
    <text evidence="3">The sequence shown here is derived from an EMBL/GenBank/DDBJ whole genome shotgun (WGS) entry which is preliminary data.</text>
</comment>
<dbReference type="InterPro" id="IPR050902">
    <property type="entry name" value="ABC_Transporter_SBP"/>
</dbReference>
<evidence type="ECO:0000259" key="2">
    <source>
        <dbReference type="PROSITE" id="PS50983"/>
    </source>
</evidence>
<proteinExistence type="predicted"/>
<dbReference type="GO" id="GO:0071281">
    <property type="term" value="P:cellular response to iron ion"/>
    <property type="evidence" value="ECO:0007669"/>
    <property type="project" value="TreeGrafter"/>
</dbReference>